<comment type="similarity">
    <text evidence="1">Belongs to the peptidase C40 family.</text>
</comment>
<accession>A0ABT1PJJ5</accession>
<protein>
    <submittedName>
        <fullName evidence="9">C40 family peptidase</fullName>
    </submittedName>
</protein>
<dbReference type="Proteomes" id="UP001206206">
    <property type="component" value="Unassembled WGS sequence"/>
</dbReference>
<dbReference type="Gene3D" id="3.90.1720.10">
    <property type="entry name" value="endopeptidase domain like (from Nostoc punctiforme)"/>
    <property type="match status" value="1"/>
</dbReference>
<evidence type="ECO:0000259" key="8">
    <source>
        <dbReference type="PROSITE" id="PS51935"/>
    </source>
</evidence>
<feature type="coiled-coil region" evidence="5">
    <location>
        <begin position="54"/>
        <end position="95"/>
    </location>
</feature>
<keyword evidence="3" id="KW-0378">Hydrolase</keyword>
<gene>
    <name evidence="9" type="ORF">NON19_26760</name>
</gene>
<dbReference type="RefSeq" id="WP_255931682.1">
    <property type="nucleotide sequence ID" value="NZ_JANFNH010000044.1"/>
</dbReference>
<reference evidence="9 10" key="1">
    <citation type="submission" date="2022-06" db="EMBL/GenBank/DDBJ databases">
        <title>Draft genome sequence of type strain Streptomyces rubrisoli DSM 42083.</title>
        <authorList>
            <person name="Duangmal K."/>
            <person name="Klaysubun C."/>
        </authorList>
    </citation>
    <scope>NUCLEOTIDE SEQUENCE [LARGE SCALE GENOMIC DNA]</scope>
    <source>
        <strain evidence="9 10">DSM 42083</strain>
    </source>
</reference>
<organism evidence="9 10">
    <name type="scientific">Streptantibioticus rubrisoli</name>
    <dbReference type="NCBI Taxonomy" id="1387313"/>
    <lineage>
        <taxon>Bacteria</taxon>
        <taxon>Bacillati</taxon>
        <taxon>Actinomycetota</taxon>
        <taxon>Actinomycetes</taxon>
        <taxon>Kitasatosporales</taxon>
        <taxon>Streptomycetaceae</taxon>
        <taxon>Streptantibioticus</taxon>
    </lineage>
</organism>
<evidence type="ECO:0000256" key="3">
    <source>
        <dbReference type="ARBA" id="ARBA00022801"/>
    </source>
</evidence>
<dbReference type="InterPro" id="IPR038765">
    <property type="entry name" value="Papain-like_cys_pep_sf"/>
</dbReference>
<evidence type="ECO:0000256" key="4">
    <source>
        <dbReference type="ARBA" id="ARBA00022807"/>
    </source>
</evidence>
<feature type="domain" description="NlpC/P60" evidence="8">
    <location>
        <begin position="264"/>
        <end position="379"/>
    </location>
</feature>
<evidence type="ECO:0000256" key="7">
    <source>
        <dbReference type="SAM" id="SignalP"/>
    </source>
</evidence>
<evidence type="ECO:0000256" key="2">
    <source>
        <dbReference type="ARBA" id="ARBA00022670"/>
    </source>
</evidence>
<evidence type="ECO:0000313" key="10">
    <source>
        <dbReference type="Proteomes" id="UP001206206"/>
    </source>
</evidence>
<keyword evidence="5" id="KW-0175">Coiled coil</keyword>
<comment type="caution">
    <text evidence="9">The sequence shown here is derived from an EMBL/GenBank/DDBJ whole genome shotgun (WGS) entry which is preliminary data.</text>
</comment>
<keyword evidence="10" id="KW-1185">Reference proteome</keyword>
<feature type="region of interest" description="Disordered" evidence="6">
    <location>
        <begin position="228"/>
        <end position="259"/>
    </location>
</feature>
<dbReference type="SUPFAM" id="SSF54001">
    <property type="entry name" value="Cysteine proteinases"/>
    <property type="match status" value="1"/>
</dbReference>
<dbReference type="Gene3D" id="6.10.250.3150">
    <property type="match status" value="1"/>
</dbReference>
<feature type="signal peptide" evidence="7">
    <location>
        <begin position="1"/>
        <end position="43"/>
    </location>
</feature>
<dbReference type="PANTHER" id="PTHR47359:SF3">
    <property type="entry name" value="NLP_P60 DOMAIN-CONTAINING PROTEIN-RELATED"/>
    <property type="match status" value="1"/>
</dbReference>
<dbReference type="PROSITE" id="PS51935">
    <property type="entry name" value="NLPC_P60"/>
    <property type="match status" value="1"/>
</dbReference>
<evidence type="ECO:0000256" key="1">
    <source>
        <dbReference type="ARBA" id="ARBA00007074"/>
    </source>
</evidence>
<dbReference type="EMBL" id="JANFNH010000044">
    <property type="protein sequence ID" value="MCQ4045537.1"/>
    <property type="molecule type" value="Genomic_DNA"/>
</dbReference>
<keyword evidence="7" id="KW-0732">Signal</keyword>
<evidence type="ECO:0000256" key="5">
    <source>
        <dbReference type="SAM" id="Coils"/>
    </source>
</evidence>
<dbReference type="Pfam" id="PF00877">
    <property type="entry name" value="NLPC_P60"/>
    <property type="match status" value="1"/>
</dbReference>
<dbReference type="InterPro" id="IPR051794">
    <property type="entry name" value="PG_Endopeptidase_C40"/>
</dbReference>
<evidence type="ECO:0000256" key="6">
    <source>
        <dbReference type="SAM" id="MobiDB-lite"/>
    </source>
</evidence>
<sequence>MASHRKARKPLSLALAAPGTRSVIGLTSAALATVTLLSETASAAPAQPSAQPSIADVQAQVDQLNHDAEVATMKYDQAQQNTEAARKKADALMDQLASGAQQLNTTRRTLGQYAAAQYRTGGLGKTAQFFLATDPQQYFDQSHLLNRASGKEQQLLAEYETQQAKAASQRSTAAKSLQSLTEAQQQLAADKATVQKKLTQAQNLLNSLTAQQKARLAALQKQKEEQAQQEAAKLAAEQRQKEQQGSSQGAGGSNSGSSSSSSYAAKAAKAIAFAKAQLGKPYVWGATGPNSYDCSGLTQAAWAAAGVTLPRTTWDQVNVGHRVAISDLQPGDLVFYYSDISHVAMYIGNGQMIQAPHTGAVVDIQPVTEMPIYGATRPA</sequence>
<dbReference type="PANTHER" id="PTHR47359">
    <property type="entry name" value="PEPTIDOGLYCAN DL-ENDOPEPTIDASE CWLO"/>
    <property type="match status" value="1"/>
</dbReference>
<keyword evidence="2" id="KW-0645">Protease</keyword>
<feature type="chain" id="PRO_5046939676" evidence="7">
    <location>
        <begin position="44"/>
        <end position="379"/>
    </location>
</feature>
<name>A0ABT1PJJ5_9ACTN</name>
<evidence type="ECO:0000313" key="9">
    <source>
        <dbReference type="EMBL" id="MCQ4045537.1"/>
    </source>
</evidence>
<proteinExistence type="inferred from homology"/>
<dbReference type="InterPro" id="IPR000064">
    <property type="entry name" value="NLP_P60_dom"/>
</dbReference>
<keyword evidence="4" id="KW-0788">Thiol protease</keyword>